<protein>
    <recommendedName>
        <fullName evidence="2">Gliding motility-associated protein GldM C-terminal domain-containing protein</fullName>
    </recommendedName>
</protein>
<sequence length="259" mass="29817">MQARLLLSALWLLSLLPVPRSQAQGRLLGPWRLTYTMQERWVHGPDTVAKEMVRGWEPDWSYHEVRWDVEPDSIRLFLNCENPLIAPPQPRKGQLPIRFTATGATVRLDAKTHRLLIAPTATTVTLWAYRGRALVFKHQFIAITPPLPKVEGSYGGAMPSDLRPGEEWYRQLFLRAVPSAEFSSFMPNDAHYRVSQYQVSFLRNDVLIRPTTTIKSPSDFIGLKYCDLIQVDVQLVQRQNFRGVVETLPLRKRIMIKVQ</sequence>
<keyword evidence="1" id="KW-0732">Signal</keyword>
<dbReference type="EMBL" id="JAGETZ010000002">
    <property type="protein sequence ID" value="MBO2008470.1"/>
    <property type="molecule type" value="Genomic_DNA"/>
</dbReference>
<organism evidence="3 4">
    <name type="scientific">Hymenobacter negativus</name>
    <dbReference type="NCBI Taxonomy" id="2795026"/>
    <lineage>
        <taxon>Bacteria</taxon>
        <taxon>Pseudomonadati</taxon>
        <taxon>Bacteroidota</taxon>
        <taxon>Cytophagia</taxon>
        <taxon>Cytophagales</taxon>
        <taxon>Hymenobacteraceae</taxon>
        <taxon>Hymenobacter</taxon>
    </lineage>
</organism>
<proteinExistence type="predicted"/>
<feature type="domain" description="Gliding motility-associated protein GldM C-terminal" evidence="2">
    <location>
        <begin position="170"/>
        <end position="258"/>
    </location>
</feature>
<feature type="chain" id="PRO_5046385494" description="Gliding motility-associated protein GldM C-terminal domain-containing protein" evidence="1">
    <location>
        <begin position="24"/>
        <end position="259"/>
    </location>
</feature>
<accession>A0ABS3QCM3</accession>
<evidence type="ECO:0000313" key="4">
    <source>
        <dbReference type="Proteomes" id="UP000664369"/>
    </source>
</evidence>
<gene>
    <name evidence="3" type="ORF">J4E00_05350</name>
</gene>
<evidence type="ECO:0000313" key="3">
    <source>
        <dbReference type="EMBL" id="MBO2008470.1"/>
    </source>
</evidence>
<dbReference type="Pfam" id="PF12080">
    <property type="entry name" value="GldM_4th"/>
    <property type="match status" value="1"/>
</dbReference>
<evidence type="ECO:0000256" key="1">
    <source>
        <dbReference type="SAM" id="SignalP"/>
    </source>
</evidence>
<dbReference type="InterPro" id="IPR022719">
    <property type="entry name" value="Motility-assoc_prot_GldM_C"/>
</dbReference>
<name>A0ABS3QCM3_9BACT</name>
<dbReference type="RefSeq" id="WP_208174014.1">
    <property type="nucleotide sequence ID" value="NZ_JAGETZ010000002.1"/>
</dbReference>
<keyword evidence="4" id="KW-1185">Reference proteome</keyword>
<reference evidence="3 4" key="1">
    <citation type="submission" date="2021-03" db="EMBL/GenBank/DDBJ databases">
        <authorList>
            <person name="Kim M.K."/>
        </authorList>
    </citation>
    <scope>NUCLEOTIDE SEQUENCE [LARGE SCALE GENOMIC DNA]</scope>
    <source>
        <strain evidence="3 4">BT442</strain>
    </source>
</reference>
<evidence type="ECO:0000259" key="2">
    <source>
        <dbReference type="Pfam" id="PF12080"/>
    </source>
</evidence>
<feature type="signal peptide" evidence="1">
    <location>
        <begin position="1"/>
        <end position="23"/>
    </location>
</feature>
<dbReference type="Proteomes" id="UP000664369">
    <property type="component" value="Unassembled WGS sequence"/>
</dbReference>
<comment type="caution">
    <text evidence="3">The sequence shown here is derived from an EMBL/GenBank/DDBJ whole genome shotgun (WGS) entry which is preliminary data.</text>
</comment>